<name>A0A914YBN8_9BILA</name>
<organism evidence="1 2">
    <name type="scientific">Panagrolaimus superbus</name>
    <dbReference type="NCBI Taxonomy" id="310955"/>
    <lineage>
        <taxon>Eukaryota</taxon>
        <taxon>Metazoa</taxon>
        <taxon>Ecdysozoa</taxon>
        <taxon>Nematoda</taxon>
        <taxon>Chromadorea</taxon>
        <taxon>Rhabditida</taxon>
        <taxon>Tylenchina</taxon>
        <taxon>Panagrolaimomorpha</taxon>
        <taxon>Panagrolaimoidea</taxon>
        <taxon>Panagrolaimidae</taxon>
        <taxon>Panagrolaimus</taxon>
    </lineage>
</organism>
<evidence type="ECO:0000313" key="1">
    <source>
        <dbReference type="Proteomes" id="UP000887577"/>
    </source>
</evidence>
<sequence>MTIACQPNTSSLSKAEPILQRSETFFNVELKVNESSLNLLKQSPNGFIPSKAFNVLEIPGLSLQLLFSARSHPGEGQKFVVGLRVNNTSTSKTTTLPINMDYNVTFETANFSKHYQTST</sequence>
<proteinExistence type="predicted"/>
<keyword evidence="1" id="KW-1185">Reference proteome</keyword>
<protein>
    <submittedName>
        <fullName evidence="2">Allorecognition 2</fullName>
    </submittedName>
</protein>
<accession>A0A914YBN8</accession>
<dbReference type="WBParaSite" id="PSU_v2.g16698.t1">
    <property type="protein sequence ID" value="PSU_v2.g16698.t1"/>
    <property type="gene ID" value="PSU_v2.g16698"/>
</dbReference>
<dbReference type="Proteomes" id="UP000887577">
    <property type="component" value="Unplaced"/>
</dbReference>
<dbReference type="AlphaFoldDB" id="A0A914YBN8"/>
<reference evidence="2" key="1">
    <citation type="submission" date="2022-11" db="UniProtKB">
        <authorList>
            <consortium name="WormBaseParasite"/>
        </authorList>
    </citation>
    <scope>IDENTIFICATION</scope>
</reference>
<evidence type="ECO:0000313" key="2">
    <source>
        <dbReference type="WBParaSite" id="PSU_v2.g16698.t1"/>
    </source>
</evidence>